<feature type="transmembrane region" description="Helical" evidence="1">
    <location>
        <begin position="198"/>
        <end position="229"/>
    </location>
</feature>
<evidence type="ECO:0008006" key="4">
    <source>
        <dbReference type="Google" id="ProtNLM"/>
    </source>
</evidence>
<comment type="caution">
    <text evidence="2">The sequence shown here is derived from an EMBL/GenBank/DDBJ whole genome shotgun (WGS) entry which is preliminary data.</text>
</comment>
<feature type="transmembrane region" description="Helical" evidence="1">
    <location>
        <begin position="136"/>
        <end position="158"/>
    </location>
</feature>
<accession>A0ABP1PMP3</accession>
<dbReference type="EMBL" id="CAXLJM020000004">
    <property type="protein sequence ID" value="CAL8069315.1"/>
    <property type="molecule type" value="Genomic_DNA"/>
</dbReference>
<evidence type="ECO:0000313" key="2">
    <source>
        <dbReference type="EMBL" id="CAL8069315.1"/>
    </source>
</evidence>
<keyword evidence="1" id="KW-0812">Transmembrane</keyword>
<organism evidence="2 3">
    <name type="scientific">Orchesella dallaii</name>
    <dbReference type="NCBI Taxonomy" id="48710"/>
    <lineage>
        <taxon>Eukaryota</taxon>
        <taxon>Metazoa</taxon>
        <taxon>Ecdysozoa</taxon>
        <taxon>Arthropoda</taxon>
        <taxon>Hexapoda</taxon>
        <taxon>Collembola</taxon>
        <taxon>Entomobryomorpha</taxon>
        <taxon>Entomobryoidea</taxon>
        <taxon>Orchesellidae</taxon>
        <taxon>Orchesellinae</taxon>
        <taxon>Orchesella</taxon>
    </lineage>
</organism>
<name>A0ABP1PMP3_9HEXA</name>
<sequence>MLQRQNFMYLFQMHLSIVNCYNGSLFRYNKNLNQLEGCKRSKCRYITMLITSFCFTAVLAIQMLEADNVSFGMKAQSGFFLVSFSNLWIVNWLVLKAEQEICQLSNRIFQFEARHYKRFGDHWNDAKEMVLKVVRLFDFIGTTTSVVSYIIYICQIWVQPCFPGNFGYMFYAECKSQIFSSGWTTYMNSWVEVAVKIILVWFSSTCALFMFSTFTLVVAQFTCVFSFCYRNYLIYLQNIMGLLKQQKTICDEQRNDLIIYKQIQVLLIHHNCIHQSLIVVVLLNQAMFVVIVGLFLIIGMYTRLEIAQQLLFVVLGFDALLVLVVVFGILGLVYVSSMKTLEIGKEIQILRKDPWARRYIRSWPPLKIGLGSVNFIDKLTGLVSVDFSVNQTVNLLMMDRKN</sequence>
<feature type="transmembrane region" description="Helical" evidence="1">
    <location>
        <begin position="277"/>
        <end position="298"/>
    </location>
</feature>
<keyword evidence="3" id="KW-1185">Reference proteome</keyword>
<evidence type="ECO:0000256" key="1">
    <source>
        <dbReference type="SAM" id="Phobius"/>
    </source>
</evidence>
<reference evidence="2 3" key="1">
    <citation type="submission" date="2024-08" db="EMBL/GenBank/DDBJ databases">
        <authorList>
            <person name="Cucini C."/>
            <person name="Frati F."/>
        </authorList>
    </citation>
    <scope>NUCLEOTIDE SEQUENCE [LARGE SCALE GENOMIC DNA]</scope>
</reference>
<keyword evidence="1" id="KW-0472">Membrane</keyword>
<keyword evidence="1" id="KW-1133">Transmembrane helix</keyword>
<feature type="transmembrane region" description="Helical" evidence="1">
    <location>
        <begin position="76"/>
        <end position="95"/>
    </location>
</feature>
<gene>
    <name evidence="2" type="ORF">ODALV1_LOCUS707</name>
</gene>
<dbReference type="Proteomes" id="UP001642540">
    <property type="component" value="Unassembled WGS sequence"/>
</dbReference>
<proteinExistence type="predicted"/>
<feature type="transmembrane region" description="Helical" evidence="1">
    <location>
        <begin position="45"/>
        <end position="64"/>
    </location>
</feature>
<protein>
    <recommendedName>
        <fullName evidence="4">Odorant receptor</fullName>
    </recommendedName>
</protein>
<evidence type="ECO:0000313" key="3">
    <source>
        <dbReference type="Proteomes" id="UP001642540"/>
    </source>
</evidence>
<feature type="transmembrane region" description="Helical" evidence="1">
    <location>
        <begin position="310"/>
        <end position="335"/>
    </location>
</feature>